<dbReference type="CDD" id="cd16655">
    <property type="entry name" value="RING-Ubox_WDSUB1-like"/>
    <property type="match status" value="1"/>
</dbReference>
<dbReference type="AlphaFoldDB" id="A0A0D9WM63"/>
<dbReference type="GO" id="GO:0016567">
    <property type="term" value="P:protein ubiquitination"/>
    <property type="evidence" value="ECO:0007669"/>
    <property type="project" value="UniProtKB-UniPathway"/>
</dbReference>
<evidence type="ECO:0000259" key="4">
    <source>
        <dbReference type="PROSITE" id="PS51698"/>
    </source>
</evidence>
<dbReference type="InterPro" id="IPR011990">
    <property type="entry name" value="TPR-like_helical_dom_sf"/>
</dbReference>
<dbReference type="InterPro" id="IPR013083">
    <property type="entry name" value="Znf_RING/FYVE/PHD"/>
</dbReference>
<proteinExistence type="predicted"/>
<reference evidence="5 6" key="1">
    <citation type="submission" date="2012-08" db="EMBL/GenBank/DDBJ databases">
        <title>Oryza genome evolution.</title>
        <authorList>
            <person name="Wing R.A."/>
        </authorList>
    </citation>
    <scope>NUCLEOTIDE SEQUENCE</scope>
</reference>
<feature type="coiled-coil region" evidence="3">
    <location>
        <begin position="126"/>
        <end position="195"/>
    </location>
</feature>
<accession>A0A0D9WM63</accession>
<keyword evidence="6" id="KW-1185">Reference proteome</keyword>
<dbReference type="SMART" id="SM00028">
    <property type="entry name" value="TPR"/>
    <property type="match status" value="2"/>
</dbReference>
<name>A0A0D9WM63_9ORYZ</name>
<sequence length="273" mass="31398">MHACVPLPKKYLEASRKFTKAAKKNPSDPTNFSYRAQCRIERGKFPEALEDAERCIELDPAFVMGYVCKGNALSLLGAYEDAVSTLIDGLKHGPGNPEILDGLKRYSAHLKMAKSNSNDDVRAENLRKHERDIEHLRNELQKSKIEASEERSSQRDYEYVVEQLTLQNDLLDQELQTANQRTGNLERQLEEHNALFQQLQPHFTCPISQDVMDEPVIAADGHTYEAEMIKDWFRRGRTTSPMTNEQLEHRELIPNHALRSAIEKWRQLQNMAP</sequence>
<dbReference type="SUPFAM" id="SSF57850">
    <property type="entry name" value="RING/U-box"/>
    <property type="match status" value="1"/>
</dbReference>
<reference evidence="5" key="3">
    <citation type="submission" date="2015-04" db="UniProtKB">
        <authorList>
            <consortium name="EnsemblPlants"/>
        </authorList>
    </citation>
    <scope>IDENTIFICATION</scope>
</reference>
<dbReference type="SMART" id="SM00504">
    <property type="entry name" value="Ubox"/>
    <property type="match status" value="1"/>
</dbReference>
<keyword evidence="2" id="KW-0808">Transferase</keyword>
<dbReference type="PANTHER" id="PTHR46573:SF1">
    <property type="entry name" value="WD REPEAT, SAM AND U-BOX DOMAIN-CONTAINING PROTEIN 1"/>
    <property type="match status" value="1"/>
</dbReference>
<dbReference type="PROSITE" id="PS51698">
    <property type="entry name" value="U_BOX"/>
    <property type="match status" value="1"/>
</dbReference>
<dbReference type="STRING" id="77586.A0A0D9WM63"/>
<dbReference type="SUPFAM" id="SSF48452">
    <property type="entry name" value="TPR-like"/>
    <property type="match status" value="1"/>
</dbReference>
<feature type="domain" description="U-box" evidence="4">
    <location>
        <begin position="198"/>
        <end position="272"/>
    </location>
</feature>
<evidence type="ECO:0000313" key="5">
    <source>
        <dbReference type="EnsemblPlants" id="LPERR06G03620.1"/>
    </source>
</evidence>
<organism evidence="5 6">
    <name type="scientific">Leersia perrieri</name>
    <dbReference type="NCBI Taxonomy" id="77586"/>
    <lineage>
        <taxon>Eukaryota</taxon>
        <taxon>Viridiplantae</taxon>
        <taxon>Streptophyta</taxon>
        <taxon>Embryophyta</taxon>
        <taxon>Tracheophyta</taxon>
        <taxon>Spermatophyta</taxon>
        <taxon>Magnoliopsida</taxon>
        <taxon>Liliopsida</taxon>
        <taxon>Poales</taxon>
        <taxon>Poaceae</taxon>
        <taxon>BOP clade</taxon>
        <taxon>Oryzoideae</taxon>
        <taxon>Oryzeae</taxon>
        <taxon>Oryzinae</taxon>
        <taxon>Leersia</taxon>
    </lineage>
</organism>
<comment type="pathway">
    <text evidence="1">Protein modification; protein ubiquitination.</text>
</comment>
<dbReference type="Pfam" id="PF04564">
    <property type="entry name" value="U-box"/>
    <property type="match status" value="1"/>
</dbReference>
<evidence type="ECO:0000256" key="1">
    <source>
        <dbReference type="ARBA" id="ARBA00004906"/>
    </source>
</evidence>
<dbReference type="HOGENOM" id="CLU_1020691_0_0_1"/>
<dbReference type="Gramene" id="LPERR06G03620.1">
    <property type="protein sequence ID" value="LPERR06G03620.1"/>
    <property type="gene ID" value="LPERR06G03620"/>
</dbReference>
<evidence type="ECO:0000256" key="2">
    <source>
        <dbReference type="ARBA" id="ARBA00022679"/>
    </source>
</evidence>
<dbReference type="GO" id="GO:0004842">
    <property type="term" value="F:ubiquitin-protein transferase activity"/>
    <property type="evidence" value="ECO:0007669"/>
    <property type="project" value="InterPro"/>
</dbReference>
<dbReference type="UniPathway" id="UPA00143"/>
<evidence type="ECO:0000256" key="3">
    <source>
        <dbReference type="SAM" id="Coils"/>
    </source>
</evidence>
<dbReference type="InterPro" id="IPR019734">
    <property type="entry name" value="TPR_rpt"/>
</dbReference>
<dbReference type="Gene3D" id="1.25.40.10">
    <property type="entry name" value="Tetratricopeptide repeat domain"/>
    <property type="match status" value="1"/>
</dbReference>
<keyword evidence="3" id="KW-0175">Coiled coil</keyword>
<dbReference type="EnsemblPlants" id="LPERR06G03620.1">
    <property type="protein sequence ID" value="LPERR06G03620.1"/>
    <property type="gene ID" value="LPERR06G03620"/>
</dbReference>
<protein>
    <recommendedName>
        <fullName evidence="4">U-box domain-containing protein</fullName>
    </recommendedName>
</protein>
<dbReference type="eggNOG" id="KOG0548">
    <property type="taxonomic scope" value="Eukaryota"/>
</dbReference>
<dbReference type="InterPro" id="IPR003613">
    <property type="entry name" value="Ubox_domain"/>
</dbReference>
<reference evidence="6" key="2">
    <citation type="submission" date="2013-12" db="EMBL/GenBank/DDBJ databases">
        <authorList>
            <person name="Yu Y."/>
            <person name="Lee S."/>
            <person name="de Baynast K."/>
            <person name="Wissotski M."/>
            <person name="Liu L."/>
            <person name="Talag J."/>
            <person name="Goicoechea J."/>
            <person name="Angelova A."/>
            <person name="Jetty R."/>
            <person name="Kudrna D."/>
            <person name="Golser W."/>
            <person name="Rivera L."/>
            <person name="Zhang J."/>
            <person name="Wing R."/>
        </authorList>
    </citation>
    <scope>NUCLEOTIDE SEQUENCE</scope>
</reference>
<dbReference type="PANTHER" id="PTHR46573">
    <property type="entry name" value="WD REPEAT, SAM AND U-BOX DOMAIN-CONTAINING PROTEIN 1"/>
    <property type="match status" value="1"/>
</dbReference>
<evidence type="ECO:0000313" key="6">
    <source>
        <dbReference type="Proteomes" id="UP000032180"/>
    </source>
</evidence>
<dbReference type="InterPro" id="IPR052085">
    <property type="entry name" value="WD-SAM-U-box"/>
</dbReference>
<dbReference type="Gene3D" id="3.30.40.10">
    <property type="entry name" value="Zinc/RING finger domain, C3HC4 (zinc finger)"/>
    <property type="match status" value="1"/>
</dbReference>
<dbReference type="Proteomes" id="UP000032180">
    <property type="component" value="Chromosome 6"/>
</dbReference>